<name>A0ABN7TN17_9BACL</name>
<organism evidence="1 2">
    <name type="scientific">Paenibacillus allorhizosphaerae</name>
    <dbReference type="NCBI Taxonomy" id="2849866"/>
    <lineage>
        <taxon>Bacteria</taxon>
        <taxon>Bacillati</taxon>
        <taxon>Bacillota</taxon>
        <taxon>Bacilli</taxon>
        <taxon>Bacillales</taxon>
        <taxon>Paenibacillaceae</taxon>
        <taxon>Paenibacillus</taxon>
    </lineage>
</organism>
<accession>A0ABN7TN17</accession>
<reference evidence="1 2" key="1">
    <citation type="submission" date="2021-06" db="EMBL/GenBank/DDBJ databases">
        <authorList>
            <person name="Criscuolo A."/>
        </authorList>
    </citation>
    <scope>NUCLEOTIDE SEQUENCE [LARGE SCALE GENOMIC DNA]</scope>
    <source>
        <strain evidence="2">CIP 111802</strain>
    </source>
</reference>
<dbReference type="PANTHER" id="PTHR39186:SF1">
    <property type="entry name" value="DUF2071 DOMAIN-CONTAINING PROTEIN"/>
    <property type="match status" value="1"/>
</dbReference>
<gene>
    <name evidence="1" type="ORF">PAECIP111802_04091</name>
</gene>
<keyword evidence="2" id="KW-1185">Reference proteome</keyword>
<evidence type="ECO:0000313" key="1">
    <source>
        <dbReference type="EMBL" id="CAG7647899.1"/>
    </source>
</evidence>
<dbReference type="PANTHER" id="PTHR39186">
    <property type="entry name" value="DUF2071 FAMILY PROTEIN"/>
    <property type="match status" value="1"/>
</dbReference>
<sequence length="205" mass="23081">MPPELPLDTYGGEAWIAVVPFHMSGIRPRFLPPLPGASRFPEINVRTYVTLQGKPGVYFFSLDASHALAVKLARRFYHLPYRLANMRVAVQPGSGEVHYFSSRKGGGAAFEGTYRPISAPFRSSAGSLEYWLTERYCLYTLDGERNVLRCDIDHEPWPLQLAAADISLNTMVPGQWHDLLTDTPPLLHFAKKLDVRIWPILRGNS</sequence>
<dbReference type="EMBL" id="CAJVCE010000011">
    <property type="protein sequence ID" value="CAG7647899.1"/>
    <property type="molecule type" value="Genomic_DNA"/>
</dbReference>
<comment type="caution">
    <text evidence="1">The sequence shown here is derived from an EMBL/GenBank/DDBJ whole genome shotgun (WGS) entry which is preliminary data.</text>
</comment>
<dbReference type="Pfam" id="PF09844">
    <property type="entry name" value="DUF2071"/>
    <property type="match status" value="1"/>
</dbReference>
<protein>
    <recommendedName>
        <fullName evidence="3">DUF2071 domain-containing protein</fullName>
    </recommendedName>
</protein>
<dbReference type="Proteomes" id="UP000730618">
    <property type="component" value="Unassembled WGS sequence"/>
</dbReference>
<evidence type="ECO:0008006" key="3">
    <source>
        <dbReference type="Google" id="ProtNLM"/>
    </source>
</evidence>
<evidence type="ECO:0000313" key="2">
    <source>
        <dbReference type="Proteomes" id="UP000730618"/>
    </source>
</evidence>
<dbReference type="InterPro" id="IPR018644">
    <property type="entry name" value="DUF2071"/>
</dbReference>
<proteinExistence type="predicted"/>